<dbReference type="GO" id="GO:0071669">
    <property type="term" value="P:plant-type cell wall organization or biogenesis"/>
    <property type="evidence" value="ECO:0007669"/>
    <property type="project" value="EnsemblPlants"/>
</dbReference>
<dbReference type="AlphaFoldDB" id="A0A9I9DQ97"/>
<dbReference type="Gramene" id="MELO3C022297.2.1">
    <property type="protein sequence ID" value="MELO3C022297.2.1"/>
    <property type="gene ID" value="MELO3C022297.2"/>
</dbReference>
<name>A0A9I9DQ97_CUCME</name>
<dbReference type="PANTHER" id="PTHR37726">
    <property type="entry name" value="TRANSMEMBRANE PROTEIN"/>
    <property type="match status" value="1"/>
</dbReference>
<keyword evidence="1" id="KW-0472">Membrane</keyword>
<keyword evidence="1" id="KW-0812">Transmembrane</keyword>
<feature type="transmembrane region" description="Helical" evidence="1">
    <location>
        <begin position="282"/>
        <end position="299"/>
    </location>
</feature>
<feature type="transmembrane region" description="Helical" evidence="1">
    <location>
        <begin position="146"/>
        <end position="167"/>
    </location>
</feature>
<feature type="transmembrane region" description="Helical" evidence="1">
    <location>
        <begin position="121"/>
        <end position="140"/>
    </location>
</feature>
<keyword evidence="1" id="KW-1133">Transmembrane helix</keyword>
<dbReference type="PANTHER" id="PTHR37726:SF1">
    <property type="entry name" value="TRANSMEMBRANE PROTEIN"/>
    <property type="match status" value="1"/>
</dbReference>
<reference evidence="2" key="1">
    <citation type="submission" date="2023-03" db="UniProtKB">
        <authorList>
            <consortium name="EnsemblPlants"/>
        </authorList>
    </citation>
    <scope>IDENTIFICATION</scope>
</reference>
<organism evidence="2">
    <name type="scientific">Cucumis melo</name>
    <name type="common">Muskmelon</name>
    <dbReference type="NCBI Taxonomy" id="3656"/>
    <lineage>
        <taxon>Eukaryota</taxon>
        <taxon>Viridiplantae</taxon>
        <taxon>Streptophyta</taxon>
        <taxon>Embryophyta</taxon>
        <taxon>Tracheophyta</taxon>
        <taxon>Spermatophyta</taxon>
        <taxon>Magnoliopsida</taxon>
        <taxon>eudicotyledons</taxon>
        <taxon>Gunneridae</taxon>
        <taxon>Pentapetalae</taxon>
        <taxon>rosids</taxon>
        <taxon>fabids</taxon>
        <taxon>Cucurbitales</taxon>
        <taxon>Cucurbitaceae</taxon>
        <taxon>Benincaseae</taxon>
        <taxon>Cucumis</taxon>
    </lineage>
</organism>
<protein>
    <submittedName>
        <fullName evidence="2">Uncharacterized protein</fullName>
    </submittedName>
</protein>
<sequence length="317" mass="36306">METSHLTPNPISPFFYKQQQNRPPVRSIAHKQKIQMNYPTLSNTRLIFFKCTRWQLEETLDKFSCPFHYYCDTIYPGDYPAAIDLLVLIFTATTYISTLLFMLLDMSSNRGKFCFDQPKKFLLPSGPFSLPVFLFVLAKGHRINTLFPLFLMGPPILQLIYISALTFDNGADKDIKYVFFEASTMSGILHASLNLDFVILPYYTGLDALIGSNFSGECTSCVCRNAPLVVGGRFVTYRGNEVVRKVVALKWLLEGLGWVLITWDCVYLSANLGAERRELQGVVYGCVFGLVFVHVIKLLRRWQLMYCIRNYNQLDKV</sequence>
<evidence type="ECO:0000313" key="2">
    <source>
        <dbReference type="EnsemblPlants" id="MELO3C022297.2.1"/>
    </source>
</evidence>
<dbReference type="GO" id="GO:0005783">
    <property type="term" value="C:endoplasmic reticulum"/>
    <property type="evidence" value="ECO:0007669"/>
    <property type="project" value="EnsemblPlants"/>
</dbReference>
<proteinExistence type="predicted"/>
<feature type="transmembrane region" description="Helical" evidence="1">
    <location>
        <begin position="79"/>
        <end position="101"/>
    </location>
</feature>
<accession>A0A9I9DQ97</accession>
<evidence type="ECO:0000256" key="1">
    <source>
        <dbReference type="SAM" id="Phobius"/>
    </source>
</evidence>
<dbReference type="EnsemblPlants" id="MELO3C022297.2.1">
    <property type="protein sequence ID" value="MELO3C022297.2.1"/>
    <property type="gene ID" value="MELO3C022297.2"/>
</dbReference>